<protein>
    <submittedName>
        <fullName evidence="17">TonB-dependent receptor</fullName>
    </submittedName>
</protein>
<reference evidence="17 18" key="1">
    <citation type="journal article" date="2015" name="Biotechnol. Bioeng.">
        <title>Genome sequence and phenotypic characterization of Caulobacter segnis.</title>
        <authorList>
            <person name="Patel S."/>
            <person name="Fletcher B."/>
            <person name="Scott D.C."/>
            <person name="Ely B."/>
        </authorList>
    </citation>
    <scope>NUCLEOTIDE SEQUENCE [LARGE SCALE GENOMIC DNA]</scope>
    <source>
        <strain evidence="17 18">TK0059</strain>
    </source>
</reference>
<keyword evidence="11 12" id="KW-0998">Cell outer membrane</keyword>
<organism evidence="17 18">
    <name type="scientific">Caulobacter segnis</name>
    <dbReference type="NCBI Taxonomy" id="88688"/>
    <lineage>
        <taxon>Bacteria</taxon>
        <taxon>Pseudomonadati</taxon>
        <taxon>Pseudomonadota</taxon>
        <taxon>Alphaproteobacteria</taxon>
        <taxon>Caulobacterales</taxon>
        <taxon>Caulobacteraceae</taxon>
        <taxon>Caulobacter</taxon>
    </lineage>
</organism>
<dbReference type="Gene3D" id="2.170.130.10">
    <property type="entry name" value="TonB-dependent receptor, plug domain"/>
    <property type="match status" value="1"/>
</dbReference>
<evidence type="ECO:0000259" key="15">
    <source>
        <dbReference type="Pfam" id="PF00593"/>
    </source>
</evidence>
<keyword evidence="10 12" id="KW-0472">Membrane</keyword>
<keyword evidence="8" id="KW-0406">Ion transport</keyword>
<dbReference type="InterPro" id="IPR012910">
    <property type="entry name" value="Plug_dom"/>
</dbReference>
<feature type="domain" description="TonB-dependent receptor plug" evidence="16">
    <location>
        <begin position="138"/>
        <end position="247"/>
    </location>
</feature>
<name>A0ABM6TMG0_9CAUL</name>
<dbReference type="Gene3D" id="2.40.170.20">
    <property type="entry name" value="TonB-dependent receptor, beta-barrel domain"/>
    <property type="match status" value="1"/>
</dbReference>
<dbReference type="Pfam" id="PF00593">
    <property type="entry name" value="TonB_dep_Rec_b-barrel"/>
    <property type="match status" value="1"/>
</dbReference>
<comment type="similarity">
    <text evidence="12 13">Belongs to the TonB-dependent receptor family.</text>
</comment>
<keyword evidence="9 13" id="KW-0798">TonB box</keyword>
<dbReference type="EMBL" id="CP027850">
    <property type="protein sequence ID" value="AVQ04352.1"/>
    <property type="molecule type" value="Genomic_DNA"/>
</dbReference>
<proteinExistence type="inferred from homology"/>
<dbReference type="CDD" id="cd01347">
    <property type="entry name" value="ligand_gated_channel"/>
    <property type="match status" value="1"/>
</dbReference>
<evidence type="ECO:0000256" key="7">
    <source>
        <dbReference type="ARBA" id="ARBA00023004"/>
    </source>
</evidence>
<dbReference type="Proteomes" id="UP000240527">
    <property type="component" value="Chromosome"/>
</dbReference>
<keyword evidence="4" id="KW-0410">Iron transport</keyword>
<keyword evidence="7" id="KW-0408">Iron</keyword>
<evidence type="ECO:0000256" key="12">
    <source>
        <dbReference type="PROSITE-ProRule" id="PRU01360"/>
    </source>
</evidence>
<evidence type="ECO:0000256" key="6">
    <source>
        <dbReference type="ARBA" id="ARBA00022729"/>
    </source>
</evidence>
<evidence type="ECO:0000256" key="11">
    <source>
        <dbReference type="ARBA" id="ARBA00023237"/>
    </source>
</evidence>
<dbReference type="Pfam" id="PF07715">
    <property type="entry name" value="Plug"/>
    <property type="match status" value="1"/>
</dbReference>
<sequence length="851" mass="91835">MYCCAMRARVLAGRGFRGLAAEIAVRAASRNRGRGIPLPPSFTVPSHGCRVSDTEPSFARRRPLLADPPSRRCSASDKGILTMKKNQMLLGAAALALVMAAAPAFADDKVDAAAPAAAAPADTSEVDALIIIGQGQSRQIQTLNSDAIGLQAAGTSALKAIDKLPGVTFQSADAFGAYEWSTRISIRGFNQNQLGFTLDGVPLGDMSYGNHNGLHISRAVASENISRVELAQGAGALGTASTSNLGGTLQFFSRDPQETLGGELDLTGGSDNMHRVFARFESGAIEQLGGLRGYVSVADQKADKWKGGGEQKQRQYDAKLVMPLGERGDLTGFYHRSERREQDYQDMSFAMIKRLGRDWDNTQPNWALAVAAARAYQTGTALPAPFATVDDAYYAGAGVRDDDLYGASLNLDITERVKLDATAYQHKNKGQGLWYTPYLASPGFGTAGSTAAPLSIRTTEYDIDRGGLTAGLTVDLGAHRLSGGFWHEVNHFNQARRFYAETAAAPSRDPLDFQSNPFFTQWQYRFETKTTTGHIEDEWTVTDAFKVNFGFKAIKVTNNVQTVTGNPLSGEIESKDNFLPQVGFVYEVSPDFEVFGGYTENMGAFVSAATAGPFGSQNQAVVDYVAKTLKPESSKTFELGGRYRTERFQGVAAVYHVAFDNRLLAANTASPILGLPALLSNVGSVETKGVELAGTYRLTDAWSLYGAYTYNDSKYEDDVVDGTGKVTVRTKGKTVVNTPKNIFKGEIAFDQAGFFGKLGVAYTDKRYYTYENIGGQAPSTTVADLTLGYRFAEEGWGKGLEVQVNVTNLTDKDYISTIGSGGFVNSDPNGEAMTVLPAPPRQVYLSVKKRF</sequence>
<feature type="transmembrane region" description="Helical" evidence="14">
    <location>
        <begin position="88"/>
        <end position="106"/>
    </location>
</feature>
<keyword evidence="14" id="KW-1133">Transmembrane helix</keyword>
<dbReference type="InterPro" id="IPR036942">
    <property type="entry name" value="Beta-barrel_TonB_sf"/>
</dbReference>
<dbReference type="InterPro" id="IPR000531">
    <property type="entry name" value="Beta-barrel_TonB"/>
</dbReference>
<keyword evidence="17" id="KW-0675">Receptor</keyword>
<keyword evidence="5 12" id="KW-0812">Transmembrane</keyword>
<evidence type="ECO:0000256" key="8">
    <source>
        <dbReference type="ARBA" id="ARBA00023065"/>
    </source>
</evidence>
<evidence type="ECO:0000256" key="4">
    <source>
        <dbReference type="ARBA" id="ARBA00022496"/>
    </source>
</evidence>
<dbReference type="PANTHER" id="PTHR32552">
    <property type="entry name" value="FERRICHROME IRON RECEPTOR-RELATED"/>
    <property type="match status" value="1"/>
</dbReference>
<evidence type="ECO:0000313" key="17">
    <source>
        <dbReference type="EMBL" id="AVQ04352.1"/>
    </source>
</evidence>
<comment type="subcellular location">
    <subcellularLocation>
        <location evidence="1 12">Cell outer membrane</location>
        <topology evidence="1 12">Multi-pass membrane protein</topology>
    </subcellularLocation>
</comment>
<gene>
    <name evidence="17" type="ORF">B7G68_06540</name>
</gene>
<keyword evidence="2 12" id="KW-0813">Transport</keyword>
<evidence type="ECO:0000256" key="14">
    <source>
        <dbReference type="SAM" id="Phobius"/>
    </source>
</evidence>
<accession>A0ABM6TMG0</accession>
<dbReference type="InterPro" id="IPR037066">
    <property type="entry name" value="Plug_dom_sf"/>
</dbReference>
<feature type="domain" description="TonB-dependent receptor-like beta-barrel" evidence="15">
    <location>
        <begin position="352"/>
        <end position="809"/>
    </location>
</feature>
<evidence type="ECO:0000256" key="2">
    <source>
        <dbReference type="ARBA" id="ARBA00022448"/>
    </source>
</evidence>
<evidence type="ECO:0000256" key="9">
    <source>
        <dbReference type="ARBA" id="ARBA00023077"/>
    </source>
</evidence>
<keyword evidence="6" id="KW-0732">Signal</keyword>
<evidence type="ECO:0000256" key="3">
    <source>
        <dbReference type="ARBA" id="ARBA00022452"/>
    </source>
</evidence>
<evidence type="ECO:0000256" key="10">
    <source>
        <dbReference type="ARBA" id="ARBA00023136"/>
    </source>
</evidence>
<keyword evidence="3 12" id="KW-1134">Transmembrane beta strand</keyword>
<dbReference type="PANTHER" id="PTHR32552:SF89">
    <property type="entry name" value="CATECHOLATE SIDEROPHORE RECEPTOR FIU"/>
    <property type="match status" value="1"/>
</dbReference>
<evidence type="ECO:0000256" key="1">
    <source>
        <dbReference type="ARBA" id="ARBA00004571"/>
    </source>
</evidence>
<dbReference type="InterPro" id="IPR039426">
    <property type="entry name" value="TonB-dep_rcpt-like"/>
</dbReference>
<dbReference type="PROSITE" id="PS52016">
    <property type="entry name" value="TONB_DEPENDENT_REC_3"/>
    <property type="match status" value="1"/>
</dbReference>
<evidence type="ECO:0000259" key="16">
    <source>
        <dbReference type="Pfam" id="PF07715"/>
    </source>
</evidence>
<evidence type="ECO:0000256" key="13">
    <source>
        <dbReference type="RuleBase" id="RU003357"/>
    </source>
</evidence>
<evidence type="ECO:0000313" key="18">
    <source>
        <dbReference type="Proteomes" id="UP000240527"/>
    </source>
</evidence>
<keyword evidence="18" id="KW-1185">Reference proteome</keyword>
<dbReference type="SUPFAM" id="SSF56935">
    <property type="entry name" value="Porins"/>
    <property type="match status" value="1"/>
</dbReference>
<evidence type="ECO:0000256" key="5">
    <source>
        <dbReference type="ARBA" id="ARBA00022692"/>
    </source>
</evidence>